<dbReference type="SUPFAM" id="SSF74650">
    <property type="entry name" value="Galactose mutarotase-like"/>
    <property type="match status" value="1"/>
</dbReference>
<feature type="active site" description="Proton acceptor" evidence="9">
    <location>
        <position position="302"/>
    </location>
</feature>
<dbReference type="PROSITE" id="PS00545">
    <property type="entry name" value="ALDOSE_1_EPIMERASE"/>
    <property type="match status" value="1"/>
</dbReference>
<evidence type="ECO:0000256" key="9">
    <source>
        <dbReference type="PIRSR" id="PIRSR005096-1"/>
    </source>
</evidence>
<feature type="active site" description="Proton donor" evidence="9">
    <location>
        <position position="168"/>
    </location>
</feature>
<dbReference type="Gene3D" id="2.70.98.10">
    <property type="match status" value="1"/>
</dbReference>
<protein>
    <recommendedName>
        <fullName evidence="5 8">Aldose 1-epimerase</fullName>
        <ecNumber evidence="4 8">5.1.3.3</ecNumber>
    </recommendedName>
</protein>
<gene>
    <name evidence="13" type="ORF">AVL62_13365</name>
</gene>
<feature type="binding site" evidence="11">
    <location>
        <begin position="71"/>
        <end position="72"/>
    </location>
    <ligand>
        <name>beta-D-galactose</name>
        <dbReference type="ChEBI" id="CHEBI:27667"/>
    </ligand>
</feature>
<comment type="catalytic activity">
    <reaction evidence="1 8">
        <text>alpha-D-glucose = beta-D-glucose</text>
        <dbReference type="Rhea" id="RHEA:10264"/>
        <dbReference type="ChEBI" id="CHEBI:15903"/>
        <dbReference type="ChEBI" id="CHEBI:17925"/>
        <dbReference type="EC" id="5.1.3.3"/>
    </reaction>
</comment>
<proteinExistence type="inferred from homology"/>
<dbReference type="InterPro" id="IPR015443">
    <property type="entry name" value="Aldose_1-epimerase"/>
</dbReference>
<evidence type="ECO:0000256" key="8">
    <source>
        <dbReference type="PIRNR" id="PIRNR005096"/>
    </source>
</evidence>
<feature type="binding site" evidence="11">
    <location>
        <begin position="168"/>
        <end position="170"/>
    </location>
    <ligand>
        <name>beta-D-galactose</name>
        <dbReference type="ChEBI" id="CHEBI:27667"/>
    </ligand>
</feature>
<dbReference type="GO" id="GO:0005737">
    <property type="term" value="C:cytoplasm"/>
    <property type="evidence" value="ECO:0007669"/>
    <property type="project" value="TreeGrafter"/>
</dbReference>
<comment type="pathway">
    <text evidence="2 8">Carbohydrate metabolism; hexose metabolism.</text>
</comment>
<dbReference type="OrthoDB" id="9779408at2"/>
<dbReference type="PANTHER" id="PTHR10091">
    <property type="entry name" value="ALDOSE-1-EPIMERASE"/>
    <property type="match status" value="1"/>
</dbReference>
<dbReference type="PIRSF" id="PIRSF005096">
    <property type="entry name" value="GALM"/>
    <property type="match status" value="1"/>
</dbReference>
<dbReference type="Proteomes" id="UP000054837">
    <property type="component" value="Unassembled WGS sequence"/>
</dbReference>
<evidence type="ECO:0000256" key="7">
    <source>
        <dbReference type="ARBA" id="ARBA00023277"/>
    </source>
</evidence>
<reference evidence="13 14" key="1">
    <citation type="submission" date="2015-12" db="EMBL/GenBank/DDBJ databases">
        <title>Serinicoccus chungangenesis strain CD08_5 genome sequencing and assembly.</title>
        <authorList>
            <person name="Chander A.M."/>
            <person name="Kaur G."/>
            <person name="Nair G.R."/>
            <person name="Dhawan D.K."/>
            <person name="Kochhar R.K."/>
            <person name="Mayilraj S."/>
            <person name="Bhadada S.K."/>
        </authorList>
    </citation>
    <scope>NUCLEOTIDE SEQUENCE [LARGE SCALE GENOMIC DNA]</scope>
    <source>
        <strain evidence="13 14">CD08_5</strain>
    </source>
</reference>
<organism evidence="13 14">
    <name type="scientific">Serinicoccus chungangensis</name>
    <dbReference type="NCBI Taxonomy" id="767452"/>
    <lineage>
        <taxon>Bacteria</taxon>
        <taxon>Bacillati</taxon>
        <taxon>Actinomycetota</taxon>
        <taxon>Actinomycetes</taxon>
        <taxon>Micrococcales</taxon>
        <taxon>Ornithinimicrobiaceae</taxon>
        <taxon>Serinicoccus</taxon>
    </lineage>
</organism>
<comment type="similarity">
    <text evidence="3 8">Belongs to the aldose epimerase family.</text>
</comment>
<evidence type="ECO:0000256" key="12">
    <source>
        <dbReference type="SAM" id="MobiDB-lite"/>
    </source>
</evidence>
<dbReference type="CDD" id="cd09019">
    <property type="entry name" value="galactose_mutarotase_like"/>
    <property type="match status" value="1"/>
</dbReference>
<sequence>MPTPPPGPTSVTLTAPGLRVDLLSTGAAIARVELTDGHGDGPVDVVLGHADLADYGRVRDFQGATIGRVANRIDAGRFRLGDRPVEVPPDPDEPHALHGGPEGFDQREWALVEATDDRATWSLTSPDGDQGFPGEVEVEVRYAVTPGRLTVEHRATTAAPTPVSLTNHSYWNLDGEGAGDILDHTLQVDADTYLPVRPDQIPTGEVRDVSGSPFDLRRPVVLGEALAVDDEQLEIGQGYDHHLVVPGGGLRRHAVLVGGSGRRMEVWSDRPGLQVYAGAHFDGTVTGPRGVAYGPRAGIALETQAFPDAVNQPHFPSVVLEPGQTYASTTEWRFG</sequence>
<dbReference type="GO" id="GO:0030246">
    <property type="term" value="F:carbohydrate binding"/>
    <property type="evidence" value="ECO:0007669"/>
    <property type="project" value="InterPro"/>
</dbReference>
<evidence type="ECO:0000256" key="11">
    <source>
        <dbReference type="PIRSR" id="PIRSR005096-3"/>
    </source>
</evidence>
<dbReference type="GO" id="GO:0006006">
    <property type="term" value="P:glucose metabolic process"/>
    <property type="evidence" value="ECO:0007669"/>
    <property type="project" value="TreeGrafter"/>
</dbReference>
<evidence type="ECO:0000313" key="14">
    <source>
        <dbReference type="Proteomes" id="UP000054837"/>
    </source>
</evidence>
<dbReference type="InterPro" id="IPR014718">
    <property type="entry name" value="GH-type_carb-bd"/>
</dbReference>
<evidence type="ECO:0000256" key="4">
    <source>
        <dbReference type="ARBA" id="ARBA00013185"/>
    </source>
</evidence>
<keyword evidence="7 8" id="KW-0119">Carbohydrate metabolism</keyword>
<feature type="binding site" evidence="10">
    <location>
        <position position="240"/>
    </location>
    <ligand>
        <name>beta-D-galactose</name>
        <dbReference type="ChEBI" id="CHEBI:27667"/>
    </ligand>
</feature>
<dbReference type="GO" id="GO:0033499">
    <property type="term" value="P:galactose catabolic process via UDP-galactose, Leloir pathway"/>
    <property type="evidence" value="ECO:0007669"/>
    <property type="project" value="TreeGrafter"/>
</dbReference>
<feature type="region of interest" description="Disordered" evidence="12">
    <location>
        <begin position="81"/>
        <end position="103"/>
    </location>
</feature>
<keyword evidence="14" id="KW-1185">Reference proteome</keyword>
<dbReference type="EC" id="5.1.3.3" evidence="4 8"/>
<evidence type="ECO:0000256" key="5">
    <source>
        <dbReference type="ARBA" id="ARBA00014165"/>
    </source>
</evidence>
<dbReference type="InterPro" id="IPR018052">
    <property type="entry name" value="Ald1_epimerase_CS"/>
</dbReference>
<dbReference type="GO" id="GO:0004034">
    <property type="term" value="F:aldose 1-epimerase activity"/>
    <property type="evidence" value="ECO:0007669"/>
    <property type="project" value="UniProtKB-EC"/>
</dbReference>
<dbReference type="InterPro" id="IPR008183">
    <property type="entry name" value="Aldose_1/G6P_1-epimerase"/>
</dbReference>
<dbReference type="UniPathway" id="UPA00242"/>
<evidence type="ECO:0000256" key="3">
    <source>
        <dbReference type="ARBA" id="ARBA00006206"/>
    </source>
</evidence>
<name>A0A0W8IBT0_9MICO</name>
<dbReference type="STRING" id="767452.AVL62_13365"/>
<dbReference type="RefSeq" id="WP_058890245.1">
    <property type="nucleotide sequence ID" value="NZ_LQBL01000005.1"/>
</dbReference>
<dbReference type="NCBIfam" id="NF008277">
    <property type="entry name" value="PRK11055.1"/>
    <property type="match status" value="1"/>
</dbReference>
<evidence type="ECO:0000256" key="10">
    <source>
        <dbReference type="PIRSR" id="PIRSR005096-2"/>
    </source>
</evidence>
<dbReference type="Pfam" id="PF01263">
    <property type="entry name" value="Aldose_epim"/>
    <property type="match status" value="1"/>
</dbReference>
<evidence type="ECO:0000313" key="13">
    <source>
        <dbReference type="EMBL" id="KUG57410.1"/>
    </source>
</evidence>
<dbReference type="InterPro" id="IPR011013">
    <property type="entry name" value="Gal_mutarotase_sf_dom"/>
</dbReference>
<dbReference type="AlphaFoldDB" id="A0A0W8IBT0"/>
<accession>A0A0W8IBT0</accession>
<keyword evidence="6 8" id="KW-0413">Isomerase</keyword>
<evidence type="ECO:0000256" key="1">
    <source>
        <dbReference type="ARBA" id="ARBA00001614"/>
    </source>
</evidence>
<dbReference type="InterPro" id="IPR047215">
    <property type="entry name" value="Galactose_mutarotase-like"/>
</dbReference>
<dbReference type="PANTHER" id="PTHR10091:SF0">
    <property type="entry name" value="GALACTOSE MUTAROTASE"/>
    <property type="match status" value="1"/>
</dbReference>
<evidence type="ECO:0000256" key="6">
    <source>
        <dbReference type="ARBA" id="ARBA00023235"/>
    </source>
</evidence>
<dbReference type="EMBL" id="LQBL01000005">
    <property type="protein sequence ID" value="KUG57410.1"/>
    <property type="molecule type" value="Genomic_DNA"/>
</dbReference>
<comment type="caution">
    <text evidence="13">The sequence shown here is derived from an EMBL/GenBank/DDBJ whole genome shotgun (WGS) entry which is preliminary data.</text>
</comment>
<evidence type="ECO:0000256" key="2">
    <source>
        <dbReference type="ARBA" id="ARBA00005028"/>
    </source>
</evidence>